<dbReference type="InterPro" id="IPR004812">
    <property type="entry name" value="Efflux_drug-R_Bcr/CmlA"/>
</dbReference>
<comment type="caution">
    <text evidence="12">The sequence shown here is derived from an EMBL/GenBank/DDBJ whole genome shotgun (WGS) entry which is preliminary data.</text>
</comment>
<reference evidence="13" key="1">
    <citation type="submission" date="2023-07" db="EMBL/GenBank/DDBJ databases">
        <title>30 novel species of actinomycetes from the DSMZ collection.</title>
        <authorList>
            <person name="Nouioui I."/>
        </authorList>
    </citation>
    <scope>NUCLEOTIDE SEQUENCE [LARGE SCALE GENOMIC DNA]</scope>
    <source>
        <strain evidence="13">DSM 40932</strain>
    </source>
</reference>
<feature type="transmembrane region" description="Helical" evidence="10">
    <location>
        <begin position="159"/>
        <end position="180"/>
    </location>
</feature>
<evidence type="ECO:0000256" key="8">
    <source>
        <dbReference type="ARBA" id="ARBA00023136"/>
    </source>
</evidence>
<dbReference type="InterPro" id="IPR011701">
    <property type="entry name" value="MFS"/>
</dbReference>
<feature type="transmembrane region" description="Helical" evidence="10">
    <location>
        <begin position="405"/>
        <end position="425"/>
    </location>
</feature>
<feature type="transmembrane region" description="Helical" evidence="10">
    <location>
        <begin position="339"/>
        <end position="359"/>
    </location>
</feature>
<dbReference type="InterPro" id="IPR020846">
    <property type="entry name" value="MFS_dom"/>
</dbReference>
<dbReference type="PANTHER" id="PTHR23502:SF132">
    <property type="entry name" value="POLYAMINE TRANSPORTER 2-RELATED"/>
    <property type="match status" value="1"/>
</dbReference>
<comment type="similarity">
    <text evidence="2">Belongs to the major facilitator superfamily. Bcr/CmlA family.</text>
</comment>
<dbReference type="InterPro" id="IPR001958">
    <property type="entry name" value="Tet-R_TetA/multi-R_MdtG-like"/>
</dbReference>
<proteinExistence type="inferred from homology"/>
<dbReference type="PANTHER" id="PTHR23502">
    <property type="entry name" value="MAJOR FACILITATOR SUPERFAMILY"/>
    <property type="match status" value="1"/>
</dbReference>
<feature type="transmembrane region" description="Helical" evidence="10">
    <location>
        <begin position="64"/>
        <end position="82"/>
    </location>
</feature>
<dbReference type="NCBIfam" id="TIGR00710">
    <property type="entry name" value="efflux_Bcr_CflA"/>
    <property type="match status" value="1"/>
</dbReference>
<evidence type="ECO:0000256" key="5">
    <source>
        <dbReference type="ARBA" id="ARBA00022475"/>
    </source>
</evidence>
<sequence length="465" mass="47523">MPDSGGSRAQREHIPTSGTGPGAAPGAEADGALPTPHGDAGALSVDPAAPAAEAAPALKAARRTGFLVTMVLGGLTALPPLSMDMYLPALPAVTDSLSAPAATIQLTLTACLAGMALGQLVVGPMSDRWGRRRPLLLGMVVYVIATAICALAPTAELLIAFRLLQGLAGAAGIVIARAVVRDLYDGVEMARFFSTLMLISGAAPIIAPLIGGQVMRFTDWRGIFVVLTGVGVVLTLVVWKWLHETLPPGDRHTGGVGEALRTMRGLLADRVFTGYMIAGGLAFAVLFAYIAASPFVMQEIYGASPQTFSLLFGLNSIGLIAVGQINGKLLVGRFSLDKVLAFGLAVIVLAALALLLMTLGVFGEVGLVPVAAGLFVLMSAMGLAMPNTNAQALMRTKHAAGSASALLGTSSFLIGAIASPLVGIAGEDTAVPMAVVQLVCAVAAVGCFLILCRPWQRAGREAGGL</sequence>
<feature type="compositionally biased region" description="Low complexity" evidence="9">
    <location>
        <begin position="22"/>
        <end position="44"/>
    </location>
</feature>
<keyword evidence="8 10" id="KW-0472">Membrane</keyword>
<dbReference type="Pfam" id="PF07690">
    <property type="entry name" value="MFS_1"/>
    <property type="match status" value="1"/>
</dbReference>
<keyword evidence="6 10" id="KW-0812">Transmembrane</keyword>
<feature type="transmembrane region" description="Helical" evidence="10">
    <location>
        <begin position="271"/>
        <end position="296"/>
    </location>
</feature>
<evidence type="ECO:0000256" key="1">
    <source>
        <dbReference type="ARBA" id="ARBA00004651"/>
    </source>
</evidence>
<accession>A0ABU2W078</accession>
<feature type="domain" description="Major facilitator superfamily (MFS) profile" evidence="11">
    <location>
        <begin position="68"/>
        <end position="455"/>
    </location>
</feature>
<feature type="transmembrane region" description="Helical" evidence="10">
    <location>
        <begin position="308"/>
        <end position="327"/>
    </location>
</feature>
<keyword evidence="7 10" id="KW-1133">Transmembrane helix</keyword>
<feature type="transmembrane region" description="Helical" evidence="10">
    <location>
        <begin position="134"/>
        <end position="153"/>
    </location>
</feature>
<name>A0ABU2W078_9ACTN</name>
<gene>
    <name evidence="12" type="ORF">RM717_08485</name>
</gene>
<keyword evidence="4" id="KW-0813">Transport</keyword>
<evidence type="ECO:0000256" key="2">
    <source>
        <dbReference type="ARBA" id="ARBA00006236"/>
    </source>
</evidence>
<feature type="transmembrane region" description="Helical" evidence="10">
    <location>
        <begin position="365"/>
        <end position="384"/>
    </location>
</feature>
<evidence type="ECO:0000256" key="9">
    <source>
        <dbReference type="SAM" id="MobiDB-lite"/>
    </source>
</evidence>
<dbReference type="InterPro" id="IPR036259">
    <property type="entry name" value="MFS_trans_sf"/>
</dbReference>
<dbReference type="SUPFAM" id="SSF103473">
    <property type="entry name" value="MFS general substrate transporter"/>
    <property type="match status" value="1"/>
</dbReference>
<dbReference type="PROSITE" id="PS00216">
    <property type="entry name" value="SUGAR_TRANSPORT_1"/>
    <property type="match status" value="1"/>
</dbReference>
<evidence type="ECO:0000313" key="12">
    <source>
        <dbReference type="EMBL" id="MDT0490542.1"/>
    </source>
</evidence>
<dbReference type="EMBL" id="JAVRFG010000009">
    <property type="protein sequence ID" value="MDT0490542.1"/>
    <property type="molecule type" value="Genomic_DNA"/>
</dbReference>
<evidence type="ECO:0000313" key="13">
    <source>
        <dbReference type="Proteomes" id="UP001180556"/>
    </source>
</evidence>
<evidence type="ECO:0000256" key="6">
    <source>
        <dbReference type="ARBA" id="ARBA00022692"/>
    </source>
</evidence>
<protein>
    <submittedName>
        <fullName evidence="12">Multidrug effflux MFS transporter</fullName>
    </submittedName>
</protein>
<evidence type="ECO:0000256" key="3">
    <source>
        <dbReference type="ARBA" id="ARBA00007520"/>
    </source>
</evidence>
<evidence type="ECO:0000256" key="7">
    <source>
        <dbReference type="ARBA" id="ARBA00022989"/>
    </source>
</evidence>
<dbReference type="PRINTS" id="PR01035">
    <property type="entry name" value="TCRTETA"/>
</dbReference>
<feature type="transmembrane region" description="Helical" evidence="10">
    <location>
        <begin position="222"/>
        <end position="242"/>
    </location>
</feature>
<dbReference type="CDD" id="cd17320">
    <property type="entry name" value="MFS_MdfA_MDR_like"/>
    <property type="match status" value="1"/>
</dbReference>
<dbReference type="Gene3D" id="1.20.1720.10">
    <property type="entry name" value="Multidrug resistance protein D"/>
    <property type="match status" value="1"/>
</dbReference>
<dbReference type="PROSITE" id="PS50850">
    <property type="entry name" value="MFS"/>
    <property type="match status" value="1"/>
</dbReference>
<feature type="transmembrane region" description="Helical" evidence="10">
    <location>
        <begin position="102"/>
        <end position="122"/>
    </location>
</feature>
<evidence type="ECO:0000259" key="11">
    <source>
        <dbReference type="PROSITE" id="PS50850"/>
    </source>
</evidence>
<dbReference type="InterPro" id="IPR005829">
    <property type="entry name" value="Sugar_transporter_CS"/>
</dbReference>
<feature type="transmembrane region" description="Helical" evidence="10">
    <location>
        <begin position="431"/>
        <end position="451"/>
    </location>
</feature>
<comment type="similarity">
    <text evidence="3">Belongs to the major facilitator superfamily. TCR/Tet family.</text>
</comment>
<feature type="region of interest" description="Disordered" evidence="9">
    <location>
        <begin position="1"/>
        <end position="44"/>
    </location>
</feature>
<dbReference type="RefSeq" id="WP_311597970.1">
    <property type="nucleotide sequence ID" value="NZ_JAVRFG010000009.1"/>
</dbReference>
<feature type="transmembrane region" description="Helical" evidence="10">
    <location>
        <begin position="192"/>
        <end position="210"/>
    </location>
</feature>
<evidence type="ECO:0000256" key="10">
    <source>
        <dbReference type="SAM" id="Phobius"/>
    </source>
</evidence>
<organism evidence="12 13">
    <name type="scientific">Streptomyces stephensoniae</name>
    <dbReference type="NCBI Taxonomy" id="3375367"/>
    <lineage>
        <taxon>Bacteria</taxon>
        <taxon>Bacillati</taxon>
        <taxon>Actinomycetota</taxon>
        <taxon>Actinomycetes</taxon>
        <taxon>Kitasatosporales</taxon>
        <taxon>Streptomycetaceae</taxon>
        <taxon>Streptomyces</taxon>
    </lineage>
</organism>
<keyword evidence="5" id="KW-1003">Cell membrane</keyword>
<dbReference type="Proteomes" id="UP001180556">
    <property type="component" value="Unassembled WGS sequence"/>
</dbReference>
<comment type="subcellular location">
    <subcellularLocation>
        <location evidence="1">Cell membrane</location>
        <topology evidence="1">Multi-pass membrane protein</topology>
    </subcellularLocation>
</comment>
<keyword evidence="13" id="KW-1185">Reference proteome</keyword>
<evidence type="ECO:0000256" key="4">
    <source>
        <dbReference type="ARBA" id="ARBA00022448"/>
    </source>
</evidence>